<organism evidence="1 2">
    <name type="scientific">Candidatus Curtissbacteria bacterium RBG_13_35_7</name>
    <dbReference type="NCBI Taxonomy" id="1797705"/>
    <lineage>
        <taxon>Bacteria</taxon>
        <taxon>Candidatus Curtissiibacteriota</taxon>
    </lineage>
</organism>
<dbReference type="Proteomes" id="UP000176317">
    <property type="component" value="Unassembled WGS sequence"/>
</dbReference>
<comment type="caution">
    <text evidence="1">The sequence shown here is derived from an EMBL/GenBank/DDBJ whole genome shotgun (WGS) entry which is preliminary data.</text>
</comment>
<accession>A0A1F5G5C3</accession>
<protein>
    <submittedName>
        <fullName evidence="1">Uncharacterized protein</fullName>
    </submittedName>
</protein>
<proteinExistence type="predicted"/>
<gene>
    <name evidence="1" type="ORF">A2164_00125</name>
</gene>
<sequence length="103" mass="11729">MASPERQLYCITQGEIPVQVPVLPTWEQWSILGLALITKVTSCFLGKETQVIEQDLDRVLKMIGIHWGVEHNLQKGRIITALDVNWGWRPLTVDEMKKEAMSA</sequence>
<reference evidence="1 2" key="1">
    <citation type="journal article" date="2016" name="Nat. Commun.">
        <title>Thousands of microbial genomes shed light on interconnected biogeochemical processes in an aquifer system.</title>
        <authorList>
            <person name="Anantharaman K."/>
            <person name="Brown C.T."/>
            <person name="Hug L.A."/>
            <person name="Sharon I."/>
            <person name="Castelle C.J."/>
            <person name="Probst A.J."/>
            <person name="Thomas B.C."/>
            <person name="Singh A."/>
            <person name="Wilkins M.J."/>
            <person name="Karaoz U."/>
            <person name="Brodie E.L."/>
            <person name="Williams K.H."/>
            <person name="Hubbard S.S."/>
            <person name="Banfield J.F."/>
        </authorList>
    </citation>
    <scope>NUCLEOTIDE SEQUENCE [LARGE SCALE GENOMIC DNA]</scope>
</reference>
<dbReference type="EMBL" id="MFAT01000008">
    <property type="protein sequence ID" value="OGD87049.1"/>
    <property type="molecule type" value="Genomic_DNA"/>
</dbReference>
<evidence type="ECO:0000313" key="2">
    <source>
        <dbReference type="Proteomes" id="UP000176317"/>
    </source>
</evidence>
<name>A0A1F5G5C3_9BACT</name>
<dbReference type="AlphaFoldDB" id="A0A1F5G5C3"/>
<evidence type="ECO:0000313" key="1">
    <source>
        <dbReference type="EMBL" id="OGD87049.1"/>
    </source>
</evidence>